<evidence type="ECO:0000256" key="4">
    <source>
        <dbReference type="ARBA" id="ARBA00023163"/>
    </source>
</evidence>
<feature type="domain" description="HTH lysR-type" evidence="5">
    <location>
        <begin position="13"/>
        <end position="70"/>
    </location>
</feature>
<dbReference type="Gene3D" id="1.10.10.10">
    <property type="entry name" value="Winged helix-like DNA-binding domain superfamily/Winged helix DNA-binding domain"/>
    <property type="match status" value="1"/>
</dbReference>
<evidence type="ECO:0000259" key="5">
    <source>
        <dbReference type="PROSITE" id="PS50931"/>
    </source>
</evidence>
<dbReference type="InterPro" id="IPR036390">
    <property type="entry name" value="WH_DNA-bd_sf"/>
</dbReference>
<dbReference type="Pfam" id="PF03466">
    <property type="entry name" value="LysR_substrate"/>
    <property type="match status" value="1"/>
</dbReference>
<keyword evidence="3" id="KW-0238">DNA-binding</keyword>
<sequence length="316" mass="34438">MISKSTISRVDRITLKQLRSFTAYIQEGSAKGAASRLNISPPAISQQLSLLEENVGAPLAVKKANGLETTAFGQEILLAASYIENQLSHCQVALAKLNDIDCGKVSIGIFNSASYFAPQLIAEFKKSHPHAEVRICIGNRETIFQAFRNYEYDFLVVGRPPQEEAMESVEIGDHPHIVVGAPNHPLINRKNLKFKDLSDESFLVREAGSGTRLVMLRLFEEAGVVPKLGMEVGNNESVKQAVISGLGIALISAHTVAAELKEGRLKAFDIGGLPIIRKWLVVKQRGIPLTPTAQALFDFFIEAGDQFFPDAGGDNL</sequence>
<dbReference type="InterPro" id="IPR005119">
    <property type="entry name" value="LysR_subst-bd"/>
</dbReference>
<comment type="similarity">
    <text evidence="1">Belongs to the LysR transcriptional regulatory family.</text>
</comment>
<evidence type="ECO:0000256" key="2">
    <source>
        <dbReference type="ARBA" id="ARBA00023015"/>
    </source>
</evidence>
<dbReference type="InterPro" id="IPR036388">
    <property type="entry name" value="WH-like_DNA-bd_sf"/>
</dbReference>
<keyword evidence="2" id="KW-0805">Transcription regulation</keyword>
<dbReference type="PROSITE" id="PS50931">
    <property type="entry name" value="HTH_LYSR"/>
    <property type="match status" value="1"/>
</dbReference>
<evidence type="ECO:0000256" key="1">
    <source>
        <dbReference type="ARBA" id="ARBA00009437"/>
    </source>
</evidence>
<reference evidence="6" key="1">
    <citation type="submission" date="2020-01" db="EMBL/GenBank/DDBJ databases">
        <authorList>
            <person name="Meier V. D."/>
            <person name="Meier V D."/>
        </authorList>
    </citation>
    <scope>NUCLEOTIDE SEQUENCE</scope>
    <source>
        <strain evidence="6">HLG_WM_MAG_08</strain>
    </source>
</reference>
<dbReference type="PANTHER" id="PTHR30126:SF5">
    <property type="entry name" value="HTH-TYPE TRANSCRIPTIONAL ACTIVATOR CMPR"/>
    <property type="match status" value="1"/>
</dbReference>
<dbReference type="Gene3D" id="3.40.190.290">
    <property type="match status" value="1"/>
</dbReference>
<dbReference type="PANTHER" id="PTHR30126">
    <property type="entry name" value="HTH-TYPE TRANSCRIPTIONAL REGULATOR"/>
    <property type="match status" value="1"/>
</dbReference>
<dbReference type="InterPro" id="IPR000847">
    <property type="entry name" value="LysR_HTH_N"/>
</dbReference>
<gene>
    <name evidence="6" type="ORF">HELGO_WM21938</name>
</gene>
<keyword evidence="4" id="KW-0804">Transcription</keyword>
<dbReference type="GO" id="GO:0003700">
    <property type="term" value="F:DNA-binding transcription factor activity"/>
    <property type="evidence" value="ECO:0007669"/>
    <property type="project" value="InterPro"/>
</dbReference>
<accession>A0A6S6TMW6</accession>
<protein>
    <submittedName>
        <fullName evidence="6">RuBisCO operon transcriptional regulator CbbR</fullName>
    </submittedName>
</protein>
<evidence type="ECO:0000313" key="6">
    <source>
        <dbReference type="EMBL" id="CAA6820714.1"/>
    </source>
</evidence>
<dbReference type="SUPFAM" id="SSF53850">
    <property type="entry name" value="Periplasmic binding protein-like II"/>
    <property type="match status" value="1"/>
</dbReference>
<dbReference type="GO" id="GO:0000976">
    <property type="term" value="F:transcription cis-regulatory region binding"/>
    <property type="evidence" value="ECO:0007669"/>
    <property type="project" value="TreeGrafter"/>
</dbReference>
<name>A0A6S6TMW6_9GAMM</name>
<dbReference type="AlphaFoldDB" id="A0A6S6TMW6"/>
<evidence type="ECO:0000256" key="3">
    <source>
        <dbReference type="ARBA" id="ARBA00023125"/>
    </source>
</evidence>
<dbReference type="EMBL" id="CACVAV010000318">
    <property type="protein sequence ID" value="CAA6820714.1"/>
    <property type="molecule type" value="Genomic_DNA"/>
</dbReference>
<dbReference type="Pfam" id="PF00126">
    <property type="entry name" value="HTH_1"/>
    <property type="match status" value="1"/>
</dbReference>
<dbReference type="SUPFAM" id="SSF46785">
    <property type="entry name" value="Winged helix' DNA-binding domain"/>
    <property type="match status" value="1"/>
</dbReference>
<proteinExistence type="inferred from homology"/>
<organism evidence="6">
    <name type="scientific">uncultured Thiotrichaceae bacterium</name>
    <dbReference type="NCBI Taxonomy" id="298394"/>
    <lineage>
        <taxon>Bacteria</taxon>
        <taxon>Pseudomonadati</taxon>
        <taxon>Pseudomonadota</taxon>
        <taxon>Gammaproteobacteria</taxon>
        <taxon>Thiotrichales</taxon>
        <taxon>Thiotrichaceae</taxon>
        <taxon>environmental samples</taxon>
    </lineage>
</organism>